<protein>
    <submittedName>
        <fullName evidence="2">Uncharacterized protein</fullName>
    </submittedName>
</protein>
<dbReference type="Proteomes" id="UP001293254">
    <property type="component" value="Unassembled WGS sequence"/>
</dbReference>
<reference evidence="2" key="1">
    <citation type="submission" date="2020-06" db="EMBL/GenBank/DDBJ databases">
        <authorList>
            <person name="Li T."/>
            <person name="Hu X."/>
            <person name="Zhang T."/>
            <person name="Song X."/>
            <person name="Zhang H."/>
            <person name="Dai N."/>
            <person name="Sheng W."/>
            <person name="Hou X."/>
            <person name="Wei L."/>
        </authorList>
    </citation>
    <scope>NUCLEOTIDE SEQUENCE</scope>
    <source>
        <strain evidence="2">3651</strain>
        <tissue evidence="2">Leaf</tissue>
    </source>
</reference>
<organism evidence="2 3">
    <name type="scientific">Sesamum alatum</name>
    <dbReference type="NCBI Taxonomy" id="300844"/>
    <lineage>
        <taxon>Eukaryota</taxon>
        <taxon>Viridiplantae</taxon>
        <taxon>Streptophyta</taxon>
        <taxon>Embryophyta</taxon>
        <taxon>Tracheophyta</taxon>
        <taxon>Spermatophyta</taxon>
        <taxon>Magnoliopsida</taxon>
        <taxon>eudicotyledons</taxon>
        <taxon>Gunneridae</taxon>
        <taxon>Pentapetalae</taxon>
        <taxon>asterids</taxon>
        <taxon>lamiids</taxon>
        <taxon>Lamiales</taxon>
        <taxon>Pedaliaceae</taxon>
        <taxon>Sesamum</taxon>
    </lineage>
</organism>
<evidence type="ECO:0000313" key="3">
    <source>
        <dbReference type="Proteomes" id="UP001293254"/>
    </source>
</evidence>
<keyword evidence="3" id="KW-1185">Reference proteome</keyword>
<evidence type="ECO:0000313" key="2">
    <source>
        <dbReference type="EMBL" id="KAK4413508.1"/>
    </source>
</evidence>
<dbReference type="EMBL" id="JACGWO010000012">
    <property type="protein sequence ID" value="KAK4413508.1"/>
    <property type="molecule type" value="Genomic_DNA"/>
</dbReference>
<comment type="caution">
    <text evidence="2">The sequence shown here is derived from an EMBL/GenBank/DDBJ whole genome shotgun (WGS) entry which is preliminary data.</text>
</comment>
<name>A0AAE2C928_9LAMI</name>
<dbReference type="AlphaFoldDB" id="A0AAE2C928"/>
<reference evidence="2" key="2">
    <citation type="journal article" date="2024" name="Plant">
        <title>Genomic evolution and insights into agronomic trait innovations of Sesamum species.</title>
        <authorList>
            <person name="Miao H."/>
            <person name="Wang L."/>
            <person name="Qu L."/>
            <person name="Liu H."/>
            <person name="Sun Y."/>
            <person name="Le M."/>
            <person name="Wang Q."/>
            <person name="Wei S."/>
            <person name="Zheng Y."/>
            <person name="Lin W."/>
            <person name="Duan Y."/>
            <person name="Cao H."/>
            <person name="Xiong S."/>
            <person name="Wang X."/>
            <person name="Wei L."/>
            <person name="Li C."/>
            <person name="Ma Q."/>
            <person name="Ju M."/>
            <person name="Zhao R."/>
            <person name="Li G."/>
            <person name="Mu C."/>
            <person name="Tian Q."/>
            <person name="Mei H."/>
            <person name="Zhang T."/>
            <person name="Gao T."/>
            <person name="Zhang H."/>
        </authorList>
    </citation>
    <scope>NUCLEOTIDE SEQUENCE</scope>
    <source>
        <strain evidence="2">3651</strain>
    </source>
</reference>
<evidence type="ECO:0000256" key="1">
    <source>
        <dbReference type="SAM" id="MobiDB-lite"/>
    </source>
</evidence>
<feature type="non-terminal residue" evidence="2">
    <location>
        <position position="1"/>
    </location>
</feature>
<accession>A0AAE2C928</accession>
<proteinExistence type="predicted"/>
<sequence length="204" mass="22601">MAYLHRKSYNDRPVCSSFKENPPATIAPPAADVDTSVTPFVSDPSAGLSEQPVSSNQVLNAEVASDDTHVIAPEPEGEHPTPTPEAEGRASGSKSTKVEIVGGPPGRLLNKLRKRKNTKHLKELVVWWKEAHEELRYHSHKVAEMDGEKLNPDWAISSRSFVLRTLVGHDSLELYKTYYLDRDQVLLAQTAKCELKSTMLTALC</sequence>
<gene>
    <name evidence="2" type="ORF">Salat_2763400</name>
</gene>
<feature type="region of interest" description="Disordered" evidence="1">
    <location>
        <begin position="1"/>
        <end position="105"/>
    </location>
</feature>